<evidence type="ECO:0000313" key="3">
    <source>
        <dbReference type="Proteomes" id="UP000184428"/>
    </source>
</evidence>
<evidence type="ECO:0000256" key="1">
    <source>
        <dbReference type="SAM" id="MobiDB-lite"/>
    </source>
</evidence>
<protein>
    <submittedName>
        <fullName evidence="2">Uncharacterized protein</fullName>
    </submittedName>
</protein>
<dbReference type="AlphaFoldDB" id="A0A1M7SW31"/>
<proteinExistence type="predicted"/>
<feature type="compositionally biased region" description="Low complexity" evidence="1">
    <location>
        <begin position="19"/>
        <end position="31"/>
    </location>
</feature>
<feature type="region of interest" description="Disordered" evidence="1">
    <location>
        <begin position="1"/>
        <end position="44"/>
    </location>
</feature>
<dbReference type="EMBL" id="FRDM01000004">
    <property type="protein sequence ID" value="SHN62767.1"/>
    <property type="molecule type" value="Genomic_DNA"/>
</dbReference>
<sequence>MRGGHPNSGPAPDPNSLRSAAAASSGGWTPMTSPPETPPAWPLATEPTEAEAALWHDLWTTRPAASLWPRFGLTRDVATYVQTVRAFEIGGHTNAALGGLVARMAEALGLTVAGAARNRWSWPTETTGGPRNGARLVQLHGGRQRPSARDRFARGFTQPDRTDDPTEETHA</sequence>
<gene>
    <name evidence="2" type="ORF">SAMN05660350_01089</name>
</gene>
<accession>A0A1M7SW31</accession>
<evidence type="ECO:0000313" key="2">
    <source>
        <dbReference type="EMBL" id="SHN62767.1"/>
    </source>
</evidence>
<feature type="compositionally biased region" description="Basic and acidic residues" evidence="1">
    <location>
        <begin position="160"/>
        <end position="171"/>
    </location>
</feature>
<dbReference type="Proteomes" id="UP000184428">
    <property type="component" value="Unassembled WGS sequence"/>
</dbReference>
<feature type="compositionally biased region" description="Pro residues" evidence="1">
    <location>
        <begin position="32"/>
        <end position="41"/>
    </location>
</feature>
<reference evidence="2 3" key="1">
    <citation type="submission" date="2016-12" db="EMBL/GenBank/DDBJ databases">
        <authorList>
            <person name="Song W.-J."/>
            <person name="Kurnit D.M."/>
        </authorList>
    </citation>
    <scope>NUCLEOTIDE SEQUENCE [LARGE SCALE GENOMIC DNA]</scope>
    <source>
        <strain evidence="2 3">DSM 43162</strain>
    </source>
</reference>
<organism evidence="2 3">
    <name type="scientific">Geodermatophilus obscurus</name>
    <dbReference type="NCBI Taxonomy" id="1861"/>
    <lineage>
        <taxon>Bacteria</taxon>
        <taxon>Bacillati</taxon>
        <taxon>Actinomycetota</taxon>
        <taxon>Actinomycetes</taxon>
        <taxon>Geodermatophilales</taxon>
        <taxon>Geodermatophilaceae</taxon>
        <taxon>Geodermatophilus</taxon>
    </lineage>
</organism>
<feature type="region of interest" description="Disordered" evidence="1">
    <location>
        <begin position="140"/>
        <end position="171"/>
    </location>
</feature>
<name>A0A1M7SW31_9ACTN</name>